<organism evidence="1 2">
    <name type="scientific">Eretmocerus hayati</name>
    <dbReference type="NCBI Taxonomy" id="131215"/>
    <lineage>
        <taxon>Eukaryota</taxon>
        <taxon>Metazoa</taxon>
        <taxon>Ecdysozoa</taxon>
        <taxon>Arthropoda</taxon>
        <taxon>Hexapoda</taxon>
        <taxon>Insecta</taxon>
        <taxon>Pterygota</taxon>
        <taxon>Neoptera</taxon>
        <taxon>Endopterygota</taxon>
        <taxon>Hymenoptera</taxon>
        <taxon>Apocrita</taxon>
        <taxon>Proctotrupomorpha</taxon>
        <taxon>Chalcidoidea</taxon>
        <taxon>Aphelinidae</taxon>
        <taxon>Aphelininae</taxon>
        <taxon>Eretmocerus</taxon>
    </lineage>
</organism>
<reference evidence="1" key="1">
    <citation type="submission" date="2023-04" db="EMBL/GenBank/DDBJ databases">
        <title>A chromosome-level genome assembly of the parasitoid wasp Eretmocerus hayati.</title>
        <authorList>
            <person name="Zhong Y."/>
            <person name="Liu S."/>
            <person name="Liu Y."/>
        </authorList>
    </citation>
    <scope>NUCLEOTIDE SEQUENCE</scope>
    <source>
        <strain evidence="1">ZJU_SS_LIU_2023</strain>
    </source>
</reference>
<dbReference type="Proteomes" id="UP001239111">
    <property type="component" value="Chromosome 1"/>
</dbReference>
<comment type="caution">
    <text evidence="1">The sequence shown here is derived from an EMBL/GenBank/DDBJ whole genome shotgun (WGS) entry which is preliminary data.</text>
</comment>
<keyword evidence="2" id="KW-1185">Reference proteome</keyword>
<evidence type="ECO:0000313" key="1">
    <source>
        <dbReference type="EMBL" id="KAJ8683584.1"/>
    </source>
</evidence>
<protein>
    <submittedName>
        <fullName evidence="1">Uncharacterized protein</fullName>
    </submittedName>
</protein>
<gene>
    <name evidence="1" type="ORF">QAD02_019376</name>
</gene>
<dbReference type="EMBL" id="CM056741">
    <property type="protein sequence ID" value="KAJ8683584.1"/>
    <property type="molecule type" value="Genomic_DNA"/>
</dbReference>
<accession>A0ACC2PLY1</accession>
<sequence length="146" mass="15722">MENRGSGLATKAVIVIVVEESVLDTEATAFIEDVRAHAIVFVGMSVVVMEVEKPVVAMKVIVAVIDEATVDVLVTRIMTVLVLGVEEPIVDIETVATIIEQDRVYLSNGCDRDGGHCCYSTHRSKAFCSDDGGPSARISQKSRLQS</sequence>
<proteinExistence type="predicted"/>
<name>A0ACC2PLY1_9HYME</name>
<evidence type="ECO:0000313" key="2">
    <source>
        <dbReference type="Proteomes" id="UP001239111"/>
    </source>
</evidence>